<dbReference type="InterPro" id="IPR036322">
    <property type="entry name" value="WD40_repeat_dom_sf"/>
</dbReference>
<dbReference type="SUPFAM" id="SSF50978">
    <property type="entry name" value="WD40 repeat-like"/>
    <property type="match status" value="1"/>
</dbReference>
<dbReference type="InterPro" id="IPR015943">
    <property type="entry name" value="WD40/YVTN_repeat-like_dom_sf"/>
</dbReference>
<dbReference type="Proteomes" id="UP000039370">
    <property type="component" value="Unassembled WGS sequence"/>
</dbReference>
<organism evidence="1 2">
    <name type="scientific">Capnocytophaga canimorsus</name>
    <dbReference type="NCBI Taxonomy" id="28188"/>
    <lineage>
        <taxon>Bacteria</taxon>
        <taxon>Pseudomonadati</taxon>
        <taxon>Bacteroidota</taxon>
        <taxon>Flavobacteriia</taxon>
        <taxon>Flavobacteriales</taxon>
        <taxon>Flavobacteriaceae</taxon>
        <taxon>Capnocytophaga</taxon>
    </lineage>
</organism>
<reference evidence="2" key="1">
    <citation type="submission" date="2015-01" db="EMBL/GenBank/DDBJ databases">
        <authorList>
            <person name="MANFREDI Pablo"/>
        </authorList>
    </citation>
    <scope>NUCLEOTIDE SEQUENCE [LARGE SCALE GENOMIC DNA]</scope>
    <source>
        <strain evidence="2">Cc11</strain>
    </source>
</reference>
<evidence type="ECO:0000313" key="2">
    <source>
        <dbReference type="Proteomes" id="UP000039370"/>
    </source>
</evidence>
<dbReference type="AlphaFoldDB" id="A0A0B7ILF6"/>
<accession>A0A0B7ILF6</accession>
<evidence type="ECO:0000313" key="1">
    <source>
        <dbReference type="EMBL" id="CEN51419.1"/>
    </source>
</evidence>
<dbReference type="Gene3D" id="2.130.10.10">
    <property type="entry name" value="YVTN repeat-like/Quinoprotein amine dehydrogenase"/>
    <property type="match status" value="1"/>
</dbReference>
<dbReference type="EMBL" id="CDOK01000147">
    <property type="protein sequence ID" value="CEN51419.1"/>
    <property type="molecule type" value="Genomic_DNA"/>
</dbReference>
<proteinExistence type="predicted"/>
<evidence type="ECO:0008006" key="3">
    <source>
        <dbReference type="Google" id="ProtNLM"/>
    </source>
</evidence>
<gene>
    <name evidence="1" type="ORF">CCAN11_2300021</name>
</gene>
<protein>
    <recommendedName>
        <fullName evidence="3">WD40 repeat domain-containing protein</fullName>
    </recommendedName>
</protein>
<sequence>MKAPTVFIIFFLFNQFIFGQIELDYKNSDFYSGVSIVGLSEKGNLYVHKGSTLWKIDLNVGEVEQQTSETRFLNKNIDFSKDEKYLIVQDLSGITVWDKGKIHKKWENRLDFGVTRLKSNKANHNFALSNNKKIQIWNAEIGQLVDEFHTEKVIQTLYYTPDGNYLLIGTENCDLILWDTKQKKIRYKTTLNNCEDARGILDLSSFEDKYILSGIRHADTRLIDFQTGTEIRRFKSFGASTLAFGLEGKNFYEGSGQGAVTVNELKFVDIDKGTAFEIDDESPIWGYSDFVYPSNFHFWIVKGDGIEFWSKKDNIKLLDLFFHQDKNDSSLFFWNAIDYRLQRVGGQSSRFLLQRGVPISEKDNIFDKNILQNALKANDKH</sequence>
<name>A0A0B7ILF6_9FLAO</name>